<keyword evidence="1" id="KW-0812">Transmembrane</keyword>
<dbReference type="AlphaFoldDB" id="A0A0L8GJV0"/>
<dbReference type="PANTHER" id="PTHR24024">
    <property type="entry name" value="PULMONARY SURFACTANT-ASSOCIATED PROTEIN A"/>
    <property type="match status" value="1"/>
</dbReference>
<proteinExistence type="predicted"/>
<dbReference type="OMA" id="QYMSTHI"/>
<evidence type="ECO:0008006" key="3">
    <source>
        <dbReference type="Google" id="ProtNLM"/>
    </source>
</evidence>
<dbReference type="KEGG" id="obi:106876588"/>
<keyword evidence="1" id="KW-1133">Transmembrane helix</keyword>
<evidence type="ECO:0000256" key="1">
    <source>
        <dbReference type="SAM" id="Phobius"/>
    </source>
</evidence>
<feature type="transmembrane region" description="Helical" evidence="1">
    <location>
        <begin position="14"/>
        <end position="33"/>
    </location>
</feature>
<reference evidence="2" key="1">
    <citation type="submission" date="2015-07" db="EMBL/GenBank/DDBJ databases">
        <title>MeaNS - Measles Nucleotide Surveillance Program.</title>
        <authorList>
            <person name="Tran T."/>
            <person name="Druce J."/>
        </authorList>
    </citation>
    <scope>NUCLEOTIDE SEQUENCE</scope>
    <source>
        <strain evidence="2">UCB-OBI-ISO-001</strain>
        <tissue evidence="2">Gonad</tissue>
    </source>
</reference>
<protein>
    <recommendedName>
        <fullName evidence="3">Short-chain collagen C4</fullName>
    </recommendedName>
</protein>
<dbReference type="InterPro" id="IPR051077">
    <property type="entry name" value="Ca-dependent_lectin"/>
</dbReference>
<accession>A0A0L8GJV0</accession>
<dbReference type="PANTHER" id="PTHR24024:SF18">
    <property type="entry name" value="SHORT-CHAIN COLLAGEN C4-LIKE"/>
    <property type="match status" value="1"/>
</dbReference>
<dbReference type="EMBL" id="KQ421669">
    <property type="protein sequence ID" value="KOF76825.1"/>
    <property type="molecule type" value="Genomic_DNA"/>
</dbReference>
<gene>
    <name evidence="2" type="ORF">OCBIM_22032863mg</name>
</gene>
<dbReference type="GO" id="GO:0005615">
    <property type="term" value="C:extracellular space"/>
    <property type="evidence" value="ECO:0007669"/>
    <property type="project" value="TreeGrafter"/>
</dbReference>
<name>A0A0L8GJV0_OCTBM</name>
<evidence type="ECO:0000313" key="2">
    <source>
        <dbReference type="EMBL" id="KOF76825.1"/>
    </source>
</evidence>
<organism evidence="2">
    <name type="scientific">Octopus bimaculoides</name>
    <name type="common">California two-spotted octopus</name>
    <dbReference type="NCBI Taxonomy" id="37653"/>
    <lineage>
        <taxon>Eukaryota</taxon>
        <taxon>Metazoa</taxon>
        <taxon>Spiralia</taxon>
        <taxon>Lophotrochozoa</taxon>
        <taxon>Mollusca</taxon>
        <taxon>Cephalopoda</taxon>
        <taxon>Coleoidea</taxon>
        <taxon>Octopodiformes</taxon>
        <taxon>Octopoda</taxon>
        <taxon>Incirrata</taxon>
        <taxon>Octopodidae</taxon>
        <taxon>Octopus</taxon>
    </lineage>
</organism>
<keyword evidence="1" id="KW-0472">Membrane</keyword>
<sequence>MDFAQLSRNISQRYSISSLIAFGVLLVLTIVLLHQDSRIGKIEEKSKTNRFISKKSLDDKPDDTPKPGLGSLYTRWGRTSCPPHSKLVYDGVAGGELYDHTGGGSNLLCLPNDPIWANYTTGVEKGGYIYGSEYQLDLYPINKLFSFANAKSLHEHNVPCAVCLTRQPAVVMMLPARTQCYPGWTTEYSGYLMAERHSHKGRHEYVCVDYAPEADPAGYRNENGALLYFVQAVCGSLPCPPYVNGQELTCVVCSKY</sequence>
<dbReference type="OrthoDB" id="6272653at2759"/>